<sequence length="685" mass="75403">MWCRPDGHCEGGCDRGWFGPQCQYEDITVGATLRPDVDKRLFDGNDRTCNSNNGSRDIKMFWTAQQPVVWIRIAVDDPENLRLVQILSISFGVNVTSEDKKMVIIGSRTMDIHFARILTSDLELSGDAVPHICSVYATAGRNVAIKQRVTQSSVYADQICDESCALPENAVDGRRDPNLFAKSCTHTRHQSVPPSWNLTLRTPSYVNKYVLYNRDVYWYRLSKFEISVTTSSSKSLKYNDTALVQAVYHVVSIDATEAVKSVVIRAMHETKILTLCEVELYGDAQCPRGFYGRDCELQCNCRNQTEPCLVSTGGCVSGCHDGFIGAGCLAPCDATYFGKDCLERCSDQCLDQLCNSTDGQCLECPPGRTGDMCQDDCPQGMFGQACKEPCSRGCARGSCNSFSGTCTYGCLDGYIGDTCNDYCDSSKFGADCQFTCSPHCHDSLHNMSEIAVCHHSNGVCLGGCKPGYDGLQCTHECVATYYGEHCRQRCSSDCLNNFCHHINGNCLACPPGKSGHLCQIGACAETYYGAHCQHRCSPNCLDRICNGTDGVCIDCPVGRAGESCLEDCPATFYGQGCERRCILGCLNQLCNGITGHCLDCPPGKNGSHCEFYSAGQETGEHVEIIVAGVVAGVLTVVIVVIGMVYWRKRISLLFRRTKVSFEYARRWESRDPNLDDNSFHEEDRT</sequence>
<dbReference type="SMART" id="SM00181">
    <property type="entry name" value="EGF"/>
    <property type="match status" value="6"/>
</dbReference>
<comment type="caution">
    <text evidence="8">The sequence shown here is derived from an EMBL/GenBank/DDBJ whole genome shotgun (WGS) entry which is preliminary data.</text>
</comment>
<evidence type="ECO:0000256" key="4">
    <source>
        <dbReference type="ARBA" id="ARBA00023157"/>
    </source>
</evidence>
<dbReference type="Gene3D" id="2.170.300.10">
    <property type="entry name" value="Tie2 ligand-binding domain superfamily"/>
    <property type="match status" value="2"/>
</dbReference>
<dbReference type="SUPFAM" id="SSF57184">
    <property type="entry name" value="Growth factor receptor domain"/>
    <property type="match status" value="1"/>
</dbReference>
<protein>
    <submittedName>
        <fullName evidence="8">Uncharacterized protein</fullName>
    </submittedName>
</protein>
<keyword evidence="5" id="KW-1133">Transmembrane helix</keyword>
<dbReference type="InterPro" id="IPR009030">
    <property type="entry name" value="Growth_fac_rcpt_cys_sf"/>
</dbReference>
<dbReference type="InterPro" id="IPR000742">
    <property type="entry name" value="EGF"/>
</dbReference>
<keyword evidence="4" id="KW-1015">Disulfide bond</keyword>
<evidence type="ECO:0000256" key="2">
    <source>
        <dbReference type="ARBA" id="ARBA00022723"/>
    </source>
</evidence>
<evidence type="ECO:0000313" key="8">
    <source>
        <dbReference type="EMBL" id="CAL1534917.1"/>
    </source>
</evidence>
<keyword evidence="3" id="KW-0106">Calcium</keyword>
<reference evidence="8 9" key="1">
    <citation type="submission" date="2024-04" db="EMBL/GenBank/DDBJ databases">
        <authorList>
            <consortium name="Genoscope - CEA"/>
            <person name="William W."/>
        </authorList>
    </citation>
    <scope>NUCLEOTIDE SEQUENCE [LARGE SCALE GENOMIC DNA]</scope>
</reference>
<dbReference type="InterPro" id="IPR042635">
    <property type="entry name" value="MEGF10/SREC1/2-like"/>
</dbReference>
<dbReference type="InterPro" id="IPR008979">
    <property type="entry name" value="Galactose-bd-like_sf"/>
</dbReference>
<dbReference type="InterPro" id="IPR006585">
    <property type="entry name" value="FTP1"/>
</dbReference>
<evidence type="ECO:0000256" key="3">
    <source>
        <dbReference type="ARBA" id="ARBA00022837"/>
    </source>
</evidence>
<feature type="domain" description="EGF-like" evidence="6">
    <location>
        <begin position="531"/>
        <end position="565"/>
    </location>
</feature>
<keyword evidence="2" id="KW-0479">Metal-binding</keyword>
<feature type="domain" description="EGF-like" evidence="6">
    <location>
        <begin position="389"/>
        <end position="420"/>
    </location>
</feature>
<dbReference type="SMART" id="SM00607">
    <property type="entry name" value="FTP"/>
    <property type="match status" value="1"/>
</dbReference>
<dbReference type="SUPFAM" id="SSF49785">
    <property type="entry name" value="Galactose-binding domain-like"/>
    <property type="match status" value="1"/>
</dbReference>
<dbReference type="Proteomes" id="UP001497497">
    <property type="component" value="Unassembled WGS sequence"/>
</dbReference>
<proteinExistence type="predicted"/>
<feature type="domain" description="EGF-like" evidence="6">
    <location>
        <begin position="489"/>
        <end position="519"/>
    </location>
</feature>
<dbReference type="EMBL" id="CAXITT010000186">
    <property type="protein sequence ID" value="CAL1534917.1"/>
    <property type="molecule type" value="Genomic_DNA"/>
</dbReference>
<keyword evidence="9" id="KW-1185">Reference proteome</keyword>
<name>A0AAV2HN92_LYMST</name>
<evidence type="ECO:0000259" key="7">
    <source>
        <dbReference type="SMART" id="SM00607"/>
    </source>
</evidence>
<dbReference type="PANTHER" id="PTHR24043">
    <property type="entry name" value="SCAVENGER RECEPTOR CLASS F"/>
    <property type="match status" value="1"/>
</dbReference>
<evidence type="ECO:0000313" key="9">
    <source>
        <dbReference type="Proteomes" id="UP001497497"/>
    </source>
</evidence>
<accession>A0AAV2HN92</accession>
<dbReference type="PANTHER" id="PTHR24043:SF8">
    <property type="entry name" value="EGF-LIKE DOMAIN-CONTAINING PROTEIN"/>
    <property type="match status" value="1"/>
</dbReference>
<dbReference type="AlphaFoldDB" id="A0AAV2HN92"/>
<feature type="transmembrane region" description="Helical" evidence="5">
    <location>
        <begin position="624"/>
        <end position="646"/>
    </location>
</feature>
<evidence type="ECO:0000256" key="5">
    <source>
        <dbReference type="SAM" id="Phobius"/>
    </source>
</evidence>
<dbReference type="InterPro" id="IPR006212">
    <property type="entry name" value="Furin_repeat"/>
</dbReference>
<evidence type="ECO:0000259" key="6">
    <source>
        <dbReference type="SMART" id="SM00181"/>
    </source>
</evidence>
<feature type="domain" description="Fucolectin tachylectin-4 pentraxin-1" evidence="7">
    <location>
        <begin position="140"/>
        <end position="289"/>
    </location>
</feature>
<feature type="domain" description="EGF-like" evidence="6">
    <location>
        <begin position="340"/>
        <end position="374"/>
    </location>
</feature>
<dbReference type="Gene3D" id="2.60.120.260">
    <property type="entry name" value="Galactose-binding domain-like"/>
    <property type="match status" value="1"/>
</dbReference>
<keyword evidence="5" id="KW-0472">Membrane</keyword>
<dbReference type="SMART" id="SM00261">
    <property type="entry name" value="FU"/>
    <property type="match status" value="3"/>
</dbReference>
<feature type="domain" description="EGF-like" evidence="6">
    <location>
        <begin position="576"/>
        <end position="610"/>
    </location>
</feature>
<keyword evidence="5" id="KW-0812">Transmembrane</keyword>
<evidence type="ECO:0000256" key="1">
    <source>
        <dbReference type="ARBA" id="ARBA00022536"/>
    </source>
</evidence>
<gene>
    <name evidence="8" type="ORF">GSLYS_00008877001</name>
</gene>
<dbReference type="Pfam" id="PF22633">
    <property type="entry name" value="F5_F8_type_C_2"/>
    <property type="match status" value="1"/>
</dbReference>
<dbReference type="GO" id="GO:0046872">
    <property type="term" value="F:metal ion binding"/>
    <property type="evidence" value="ECO:0007669"/>
    <property type="project" value="UniProtKB-KW"/>
</dbReference>
<organism evidence="8 9">
    <name type="scientific">Lymnaea stagnalis</name>
    <name type="common">Great pond snail</name>
    <name type="synonym">Helix stagnalis</name>
    <dbReference type="NCBI Taxonomy" id="6523"/>
    <lineage>
        <taxon>Eukaryota</taxon>
        <taxon>Metazoa</taxon>
        <taxon>Spiralia</taxon>
        <taxon>Lophotrochozoa</taxon>
        <taxon>Mollusca</taxon>
        <taxon>Gastropoda</taxon>
        <taxon>Heterobranchia</taxon>
        <taxon>Euthyneura</taxon>
        <taxon>Panpulmonata</taxon>
        <taxon>Hygrophila</taxon>
        <taxon>Lymnaeoidea</taxon>
        <taxon>Lymnaeidae</taxon>
        <taxon>Lymnaea</taxon>
    </lineage>
</organism>
<dbReference type="GO" id="GO:0005044">
    <property type="term" value="F:scavenger receptor activity"/>
    <property type="evidence" value="ECO:0007669"/>
    <property type="project" value="InterPro"/>
</dbReference>
<keyword evidence="1" id="KW-0245">EGF-like domain</keyword>
<feature type="domain" description="EGF-like" evidence="6">
    <location>
        <begin position="431"/>
        <end position="474"/>
    </location>
</feature>